<keyword evidence="2" id="KW-0812">Transmembrane</keyword>
<dbReference type="KEGG" id="crw:CROST_013770"/>
<evidence type="ECO:0000256" key="1">
    <source>
        <dbReference type="ARBA" id="ARBA00004141"/>
    </source>
</evidence>
<dbReference type="GO" id="GO:0016020">
    <property type="term" value="C:membrane"/>
    <property type="evidence" value="ECO:0007669"/>
    <property type="project" value="UniProtKB-SubCell"/>
</dbReference>
<keyword evidence="4" id="KW-0472">Membrane</keyword>
<evidence type="ECO:0000313" key="6">
    <source>
        <dbReference type="Proteomes" id="UP000190951"/>
    </source>
</evidence>
<dbReference type="Proteomes" id="UP000190951">
    <property type="component" value="Chromosome"/>
</dbReference>
<dbReference type="InterPro" id="IPR013525">
    <property type="entry name" value="ABC2_TM"/>
</dbReference>
<evidence type="ECO:0000256" key="2">
    <source>
        <dbReference type="ARBA" id="ARBA00022692"/>
    </source>
</evidence>
<evidence type="ECO:0000313" key="5">
    <source>
        <dbReference type="EMBL" id="URZ10667.1"/>
    </source>
</evidence>
<name>A0A1S8MFN8_9CLOT</name>
<evidence type="ECO:0000256" key="4">
    <source>
        <dbReference type="ARBA" id="ARBA00023136"/>
    </source>
</evidence>
<dbReference type="STRING" id="84029.CROST_02210"/>
<gene>
    <name evidence="5" type="ORF">CROST_013770</name>
</gene>
<proteinExistence type="predicted"/>
<accession>A0A1S8MFN8</accession>
<comment type="subcellular location">
    <subcellularLocation>
        <location evidence="1">Membrane</location>
        <topology evidence="1">Multi-pass membrane protein</topology>
    </subcellularLocation>
</comment>
<dbReference type="PANTHER" id="PTHR43027:SF1">
    <property type="entry name" value="DOXORUBICIN RESISTANCE ABC TRANSPORTER PERMEASE PROTEIN DRRC-RELATED"/>
    <property type="match status" value="1"/>
</dbReference>
<keyword evidence="3" id="KW-1133">Transmembrane helix</keyword>
<sequence length="343" mass="38989">MRTVILICICNFKRVYCNKKKFFINLFVPIVAIILAMTVNYVTTPSLNIGVSIKGSNENNRIIRLLKRSKNVDIKIVQGTLYKTDVIMGKYDAVVKLKDNSNNVEVYSIKNKKTGEDIKKLIKAYASTNKPLNMENIMKNEQIGGLSEAERIIAFLFTVLLITSVINEAVIIRDREENTFYRFMYSPRSKFNYILGNVIYNYVFSYAQIFLASCIITICGVSIGSSLSKMLLYAMLFTLVITTLATLIVLIFNKELHANMFSAAISIILSLIGGTFISYSKMPKLLKTLSEITPNRWIIKSVHYIQGEAYNSINPMIVLVIFSIIFSLLAFIVNEFKKVEFKQ</sequence>
<keyword evidence="6" id="KW-1185">Reference proteome</keyword>
<dbReference type="InterPro" id="IPR052902">
    <property type="entry name" value="ABC-2_transporter"/>
</dbReference>
<dbReference type="Pfam" id="PF12698">
    <property type="entry name" value="ABC2_membrane_3"/>
    <property type="match status" value="1"/>
</dbReference>
<dbReference type="PANTHER" id="PTHR43027">
    <property type="entry name" value="DOXORUBICIN RESISTANCE ABC TRANSPORTER PERMEASE PROTEIN DRRC-RELATED"/>
    <property type="match status" value="1"/>
</dbReference>
<organism evidence="5 6">
    <name type="scientific">Clostridium felsineum</name>
    <dbReference type="NCBI Taxonomy" id="36839"/>
    <lineage>
        <taxon>Bacteria</taxon>
        <taxon>Bacillati</taxon>
        <taxon>Bacillota</taxon>
        <taxon>Clostridia</taxon>
        <taxon>Eubacteriales</taxon>
        <taxon>Clostridiaceae</taxon>
        <taxon>Clostridium</taxon>
    </lineage>
</organism>
<evidence type="ECO:0000256" key="3">
    <source>
        <dbReference type="ARBA" id="ARBA00022989"/>
    </source>
</evidence>
<dbReference type="EMBL" id="CP096983">
    <property type="protein sequence ID" value="URZ10667.1"/>
    <property type="molecule type" value="Genomic_DNA"/>
</dbReference>
<protein>
    <submittedName>
        <fullName evidence="5">Uncharacterized protein</fullName>
    </submittedName>
</protein>
<dbReference type="GO" id="GO:0140359">
    <property type="term" value="F:ABC-type transporter activity"/>
    <property type="evidence" value="ECO:0007669"/>
    <property type="project" value="InterPro"/>
</dbReference>
<dbReference type="RefSeq" id="WP_077832498.1">
    <property type="nucleotide sequence ID" value="NZ_CP096983.1"/>
</dbReference>
<dbReference type="AlphaFoldDB" id="A0A1S8MFN8"/>
<reference evidence="5 6" key="1">
    <citation type="submission" date="2022-04" db="EMBL/GenBank/DDBJ databases">
        <title>Genome sequence of C. roseum typestrain.</title>
        <authorList>
            <person name="Poehlein A."/>
            <person name="Schoch T."/>
            <person name="Duerre P."/>
            <person name="Daniel R."/>
        </authorList>
    </citation>
    <scope>NUCLEOTIDE SEQUENCE [LARGE SCALE GENOMIC DNA]</scope>
    <source>
        <strain evidence="5 6">DSM 7320</strain>
    </source>
</reference>